<comment type="caution">
    <text evidence="1">The sequence shown here is derived from an EMBL/GenBank/DDBJ whole genome shotgun (WGS) entry which is preliminary data.</text>
</comment>
<name>A0A0F9GU64_9ZZZZ</name>
<sequence length="490" mass="53440">MKKALTTIFCCILLISMLSIVEASSHRRDIYDYKGSSTGFAREKVNYSLFNAENFTGTRMDLTGNSSADSFIGKFFGTFFNWIIGSTSQSYLSFNGTDLDFNETFLNGTIDTRAIAVNATMKLYVDAQDIVFNDSLKSYTDAQDIVFNNSLKSYLDAQDITFNDSLKAYSDITFVNITGDTMTGDLIVPNLTATNNITITNNLDIGGNMTLGEKITFAFGEVIDNIVNGVIQITGDLLVTGNVNATKFFGTYNWTEDSPLLSFDDTTLSFDYAGLNSSYDSRYLNLTGTNANQNLNVSPFNITANEFFGDINATFVKIALGSGSPTIDQMQEYLDNTGSSGFFTGGIISDGGSGTIDITAGQGFIRTTADDNAPLLSFNWSAQTGVAVTDNTTQYVFVDDTGTISLNSNEFLEAQDNIILGLATDEDGTIESVFNLGVRLEESIGQAGRFIRRIHSVSRDVRRGGLVFGETGTRNITLTAGHLWWGRTEY</sequence>
<evidence type="ECO:0000313" key="1">
    <source>
        <dbReference type="EMBL" id="KKL94231.1"/>
    </source>
</evidence>
<reference evidence="1" key="1">
    <citation type="journal article" date="2015" name="Nature">
        <title>Complex archaea that bridge the gap between prokaryotes and eukaryotes.</title>
        <authorList>
            <person name="Spang A."/>
            <person name="Saw J.H."/>
            <person name="Jorgensen S.L."/>
            <person name="Zaremba-Niedzwiedzka K."/>
            <person name="Martijn J."/>
            <person name="Lind A.E."/>
            <person name="van Eijk R."/>
            <person name="Schleper C."/>
            <person name="Guy L."/>
            <person name="Ettema T.J."/>
        </authorList>
    </citation>
    <scope>NUCLEOTIDE SEQUENCE</scope>
</reference>
<organism evidence="1">
    <name type="scientific">marine sediment metagenome</name>
    <dbReference type="NCBI Taxonomy" id="412755"/>
    <lineage>
        <taxon>unclassified sequences</taxon>
        <taxon>metagenomes</taxon>
        <taxon>ecological metagenomes</taxon>
    </lineage>
</organism>
<dbReference type="EMBL" id="LAZR01018981">
    <property type="protein sequence ID" value="KKL94231.1"/>
    <property type="molecule type" value="Genomic_DNA"/>
</dbReference>
<protein>
    <submittedName>
        <fullName evidence="1">Uncharacterized protein</fullName>
    </submittedName>
</protein>
<dbReference type="AlphaFoldDB" id="A0A0F9GU64"/>
<accession>A0A0F9GU64</accession>
<feature type="non-terminal residue" evidence="1">
    <location>
        <position position="490"/>
    </location>
</feature>
<proteinExistence type="predicted"/>
<gene>
    <name evidence="1" type="ORF">LCGC14_1866790</name>
</gene>